<evidence type="ECO:0000259" key="3">
    <source>
        <dbReference type="PROSITE" id="PS50930"/>
    </source>
</evidence>
<feature type="domain" description="HTH LytTR-type" evidence="3">
    <location>
        <begin position="129"/>
        <end position="226"/>
    </location>
</feature>
<organism evidence="4 5">
    <name type="scientific">Belliella buryatensis</name>
    <dbReference type="NCBI Taxonomy" id="1500549"/>
    <lineage>
        <taxon>Bacteria</taxon>
        <taxon>Pseudomonadati</taxon>
        <taxon>Bacteroidota</taxon>
        <taxon>Cytophagia</taxon>
        <taxon>Cytophagales</taxon>
        <taxon>Cyclobacteriaceae</taxon>
        <taxon>Belliella</taxon>
    </lineage>
</organism>
<dbReference type="PANTHER" id="PTHR37299:SF1">
    <property type="entry name" value="STAGE 0 SPORULATION PROTEIN A HOMOLOG"/>
    <property type="match status" value="1"/>
</dbReference>
<evidence type="ECO:0000313" key="5">
    <source>
        <dbReference type="Proteomes" id="UP000198480"/>
    </source>
</evidence>
<dbReference type="InterPro" id="IPR001789">
    <property type="entry name" value="Sig_transdc_resp-reg_receiver"/>
</dbReference>
<evidence type="ECO:0000256" key="1">
    <source>
        <dbReference type="PROSITE-ProRule" id="PRU00169"/>
    </source>
</evidence>
<dbReference type="Pfam" id="PF04397">
    <property type="entry name" value="LytTR"/>
    <property type="match status" value="1"/>
</dbReference>
<dbReference type="SUPFAM" id="SSF52172">
    <property type="entry name" value="CheY-like"/>
    <property type="match status" value="1"/>
</dbReference>
<dbReference type="PANTHER" id="PTHR37299">
    <property type="entry name" value="TRANSCRIPTIONAL REGULATOR-RELATED"/>
    <property type="match status" value="1"/>
</dbReference>
<evidence type="ECO:0000313" key="4">
    <source>
        <dbReference type="EMBL" id="SNS13780.1"/>
    </source>
</evidence>
<dbReference type="PROSITE" id="PS50110">
    <property type="entry name" value="RESPONSE_REGULATORY"/>
    <property type="match status" value="1"/>
</dbReference>
<dbReference type="SMART" id="SM00850">
    <property type="entry name" value="LytTR"/>
    <property type="match status" value="1"/>
</dbReference>
<dbReference type="RefSeq" id="WP_089238658.1">
    <property type="nucleotide sequence ID" value="NZ_FZOK01000004.1"/>
</dbReference>
<dbReference type="SMART" id="SM00448">
    <property type="entry name" value="REC"/>
    <property type="match status" value="1"/>
</dbReference>
<dbReference type="Pfam" id="PF00072">
    <property type="entry name" value="Response_reg"/>
    <property type="match status" value="1"/>
</dbReference>
<reference evidence="5" key="1">
    <citation type="submission" date="2017-06" db="EMBL/GenBank/DDBJ databases">
        <authorList>
            <person name="Varghese N."/>
            <person name="Submissions S."/>
        </authorList>
    </citation>
    <scope>NUCLEOTIDE SEQUENCE [LARGE SCALE GENOMIC DNA]</scope>
    <source>
        <strain evidence="5">5C</strain>
    </source>
</reference>
<keyword evidence="1" id="KW-0597">Phosphoprotein</keyword>
<dbReference type="AlphaFoldDB" id="A0A239C0X5"/>
<dbReference type="PROSITE" id="PS50930">
    <property type="entry name" value="HTH_LYTTR"/>
    <property type="match status" value="1"/>
</dbReference>
<evidence type="ECO:0000259" key="2">
    <source>
        <dbReference type="PROSITE" id="PS50110"/>
    </source>
</evidence>
<dbReference type="Proteomes" id="UP000198480">
    <property type="component" value="Unassembled WGS sequence"/>
</dbReference>
<dbReference type="OrthoDB" id="1646880at2"/>
<proteinExistence type="predicted"/>
<dbReference type="EMBL" id="FZOK01000004">
    <property type="protein sequence ID" value="SNS13780.1"/>
    <property type="molecule type" value="Genomic_DNA"/>
</dbReference>
<accession>A0A239C0X5</accession>
<sequence length="227" mass="26068">MLTAIAIDDEPMALEVVKSHASKVPFLKLNETFTNGIKALEFLKMNPVNLIFLDIKMPDISGMELASLLPKETMVVFTTAYSEHAVRSFELDAIDYLLKPFNLSRFLKSCQKAQELFELKNGQLSTDSIFIKTGYEQVKINFQDLLFCEANGNYVNFQLSDQKILSRMTLSETEKILPHQFIKTHRSFIVNTQKITKVEKHQVSFDRMKAPVSMSFYETLLEKINPK</sequence>
<dbReference type="GO" id="GO:0000156">
    <property type="term" value="F:phosphorelay response regulator activity"/>
    <property type="evidence" value="ECO:0007669"/>
    <property type="project" value="InterPro"/>
</dbReference>
<dbReference type="InterPro" id="IPR046947">
    <property type="entry name" value="LytR-like"/>
</dbReference>
<protein>
    <submittedName>
        <fullName evidence="4">Two component transcriptional regulator, LytTR family</fullName>
    </submittedName>
</protein>
<keyword evidence="5" id="KW-1185">Reference proteome</keyword>
<dbReference type="Gene3D" id="3.40.50.2300">
    <property type="match status" value="1"/>
</dbReference>
<dbReference type="InterPro" id="IPR007492">
    <property type="entry name" value="LytTR_DNA-bd_dom"/>
</dbReference>
<dbReference type="Gene3D" id="2.40.50.1020">
    <property type="entry name" value="LytTr DNA-binding domain"/>
    <property type="match status" value="1"/>
</dbReference>
<gene>
    <name evidence="4" type="ORF">SAMN06295967_10420</name>
</gene>
<name>A0A239C0X5_9BACT</name>
<feature type="modified residue" description="4-aspartylphosphate" evidence="1">
    <location>
        <position position="54"/>
    </location>
</feature>
<dbReference type="InterPro" id="IPR011006">
    <property type="entry name" value="CheY-like_superfamily"/>
</dbReference>
<feature type="domain" description="Response regulatory" evidence="2">
    <location>
        <begin position="3"/>
        <end position="114"/>
    </location>
</feature>
<dbReference type="GO" id="GO:0003677">
    <property type="term" value="F:DNA binding"/>
    <property type="evidence" value="ECO:0007669"/>
    <property type="project" value="InterPro"/>
</dbReference>